<dbReference type="InterPro" id="IPR021418">
    <property type="entry name" value="THO_THOC2_C"/>
</dbReference>
<feature type="coiled-coil region" evidence="7">
    <location>
        <begin position="902"/>
        <end position="965"/>
    </location>
</feature>
<feature type="compositionally biased region" description="Polar residues" evidence="8">
    <location>
        <begin position="1423"/>
        <end position="1432"/>
    </location>
</feature>
<evidence type="ECO:0000313" key="14">
    <source>
        <dbReference type="Proteomes" id="UP000233220"/>
    </source>
</evidence>
<evidence type="ECO:0000256" key="9">
    <source>
        <dbReference type="SAM" id="Phobius"/>
    </source>
</evidence>
<dbReference type="GO" id="GO:0001824">
    <property type="term" value="P:blastocyst development"/>
    <property type="evidence" value="ECO:0007669"/>
    <property type="project" value="Ensembl"/>
</dbReference>
<evidence type="ECO:0000259" key="11">
    <source>
        <dbReference type="Pfam" id="PF11732"/>
    </source>
</evidence>
<keyword evidence="9" id="KW-1133">Transmembrane helix</keyword>
<comment type="similarity">
    <text evidence="2">Belongs to the THOC2 family.</text>
</comment>
<dbReference type="GO" id="GO:0016973">
    <property type="term" value="P:poly(A)+ mRNA export from nucleus"/>
    <property type="evidence" value="ECO:0007669"/>
    <property type="project" value="Ensembl"/>
</dbReference>
<dbReference type="GO" id="GO:0005737">
    <property type="term" value="C:cytoplasm"/>
    <property type="evidence" value="ECO:0007669"/>
    <property type="project" value="Ensembl"/>
</dbReference>
<dbReference type="InterPro" id="IPR021726">
    <property type="entry name" value="THO_THOC2_N"/>
</dbReference>
<dbReference type="Proteomes" id="UP000233220">
    <property type="component" value="Unplaced"/>
</dbReference>
<organism evidence="13 14">
    <name type="scientific">Saimiri boliviensis boliviensis</name>
    <name type="common">Bolivian squirrel monkey</name>
    <dbReference type="NCBI Taxonomy" id="39432"/>
    <lineage>
        <taxon>Eukaryota</taxon>
        <taxon>Metazoa</taxon>
        <taxon>Chordata</taxon>
        <taxon>Craniata</taxon>
        <taxon>Vertebrata</taxon>
        <taxon>Euteleostomi</taxon>
        <taxon>Mammalia</taxon>
        <taxon>Eutheria</taxon>
        <taxon>Euarchontoglires</taxon>
        <taxon>Primates</taxon>
        <taxon>Haplorrhini</taxon>
        <taxon>Platyrrhini</taxon>
        <taxon>Cebidae</taxon>
        <taxon>Saimiriinae</taxon>
        <taxon>Saimiri</taxon>
    </lineage>
</organism>
<protein>
    <recommendedName>
        <fullName evidence="3">THO complex subunit 2</fullName>
    </recommendedName>
</protein>
<dbReference type="GO" id="GO:0000781">
    <property type="term" value="C:chromosome, telomeric region"/>
    <property type="evidence" value="ECO:0007669"/>
    <property type="project" value="Ensembl"/>
</dbReference>
<dbReference type="PANTHER" id="PTHR21597:SF0">
    <property type="entry name" value="THO COMPLEX SUBUNIT 2"/>
    <property type="match status" value="1"/>
</dbReference>
<name>A0A2K6S519_SAIBB</name>
<dbReference type="GO" id="GO:0010468">
    <property type="term" value="P:regulation of gene expression"/>
    <property type="evidence" value="ECO:0007669"/>
    <property type="project" value="Ensembl"/>
</dbReference>
<feature type="compositionally biased region" description="Basic and acidic residues" evidence="8">
    <location>
        <begin position="1301"/>
        <end position="1350"/>
    </location>
</feature>
<evidence type="ECO:0000313" key="13">
    <source>
        <dbReference type="Ensembl" id="ENSSBOP00000002473.1"/>
    </source>
</evidence>
<feature type="domain" description="THO complex subunit 2 N-terminal" evidence="12">
    <location>
        <begin position="41"/>
        <end position="425"/>
    </location>
</feature>
<gene>
    <name evidence="13" type="primary">THOC2</name>
</gene>
<evidence type="ECO:0000256" key="3">
    <source>
        <dbReference type="ARBA" id="ARBA00019596"/>
    </source>
</evidence>
<dbReference type="GO" id="GO:0017145">
    <property type="term" value="P:stem cell division"/>
    <property type="evidence" value="ECO:0007669"/>
    <property type="project" value="Ensembl"/>
</dbReference>
<feature type="transmembrane region" description="Helical" evidence="9">
    <location>
        <begin position="12"/>
        <end position="33"/>
    </location>
</feature>
<feature type="domain" description="THO complex subunitTHOC2 C-terminal" evidence="10">
    <location>
        <begin position="879"/>
        <end position="1179"/>
    </location>
</feature>
<dbReference type="GO" id="GO:0048666">
    <property type="term" value="P:neuron development"/>
    <property type="evidence" value="ECO:0007669"/>
    <property type="project" value="Ensembl"/>
</dbReference>
<dbReference type="PANTHER" id="PTHR21597">
    <property type="entry name" value="THO2 PROTEIN"/>
    <property type="match status" value="1"/>
</dbReference>
<evidence type="ECO:0000256" key="2">
    <source>
        <dbReference type="ARBA" id="ARBA00007857"/>
    </source>
</evidence>
<comment type="subunit">
    <text evidence="6">Component of the THO subcomplex, which is composed of THOC1, THOC2, THOC3, THOC5, THOC6 and THOC7. The THO subcomplex interacts with DDX39B to form the THO-DDX39B complex which multimerizes into a 28-subunit tetrameric assembly. Component of the transcription/export (TREX) complex at least composed of ALYREF/THOC4, DDX39B, SARNP/CIP29, CHTOP and the THO subcomplex; in the complex interacts with THOC1, THOC3, THOC5, THOC7 and DDX39B. TREX seems to have a dynamic structure involving ATP-dependent remodeling. Interacts with POLDIP3 and ZC3H11A.</text>
</comment>
<keyword evidence="9" id="KW-0812">Transmembrane</keyword>
<evidence type="ECO:0000259" key="10">
    <source>
        <dbReference type="Pfam" id="PF11262"/>
    </source>
</evidence>
<keyword evidence="4" id="KW-0813">Transport</keyword>
<feature type="domain" description="THO complex subunitTHOC2 N-terminal" evidence="11">
    <location>
        <begin position="574"/>
        <end position="649"/>
    </location>
</feature>
<evidence type="ECO:0000256" key="8">
    <source>
        <dbReference type="SAM" id="MobiDB-lite"/>
    </source>
</evidence>
<dbReference type="Pfam" id="PF16134">
    <property type="entry name" value="THOC2_N"/>
    <property type="match status" value="2"/>
</dbReference>
<feature type="compositionally biased region" description="Basic and acidic residues" evidence="8">
    <location>
        <begin position="1224"/>
        <end position="1240"/>
    </location>
</feature>
<dbReference type="GO" id="GO:0000902">
    <property type="term" value="P:cell morphogenesis"/>
    <property type="evidence" value="ECO:0007669"/>
    <property type="project" value="Ensembl"/>
</dbReference>
<dbReference type="InterPro" id="IPR032302">
    <property type="entry name" value="THOC2_N"/>
</dbReference>
<dbReference type="InterPro" id="IPR040007">
    <property type="entry name" value="Tho2"/>
</dbReference>
<dbReference type="Ensembl" id="ENSSBOT00000014187.1">
    <property type="protein sequence ID" value="ENSSBOP00000002473.1"/>
    <property type="gene ID" value="ENSSBOG00000007245.1"/>
</dbReference>
<keyword evidence="7" id="KW-0175">Coiled coil</keyword>
<feature type="compositionally biased region" description="Basic and acidic residues" evidence="8">
    <location>
        <begin position="1360"/>
        <end position="1390"/>
    </location>
</feature>
<evidence type="ECO:0000256" key="6">
    <source>
        <dbReference type="ARBA" id="ARBA00047033"/>
    </source>
</evidence>
<evidence type="ECO:0000256" key="4">
    <source>
        <dbReference type="ARBA" id="ARBA00022816"/>
    </source>
</evidence>
<feature type="compositionally biased region" description="Basic and acidic residues" evidence="8">
    <location>
        <begin position="1447"/>
        <end position="1502"/>
    </location>
</feature>
<keyword evidence="14" id="KW-1185">Reference proteome</keyword>
<keyword evidence="9" id="KW-0472">Membrane</keyword>
<dbReference type="STRING" id="39432.ENSSBOP00000002473"/>
<feature type="region of interest" description="Disordered" evidence="8">
    <location>
        <begin position="1190"/>
        <end position="1598"/>
    </location>
</feature>
<feature type="domain" description="THO complex subunit 2 N-terminal" evidence="12">
    <location>
        <begin position="426"/>
        <end position="572"/>
    </location>
</feature>
<dbReference type="GO" id="GO:0003729">
    <property type="term" value="F:mRNA binding"/>
    <property type="evidence" value="ECO:0007669"/>
    <property type="project" value="Ensembl"/>
</dbReference>
<keyword evidence="4" id="KW-0509">mRNA transport</keyword>
<sequence>MESSILKFPTITVLVSISFFSSVTYIHTLFLHLCRILSENKSHDSSTYRDFQQALYELSYHVIKGNLKHEQASNVLNEISEFREDMPSILADVFCILDIETNCLEEKSKRDYFTQLVLACLYLVSDTVLKERLDPETLESLGLIKQSQQFNQKSVKIKTKLFYKQQKFNLLREENEGYAKLIAELGQDLSGSITSDLILENIKSLIGCFNLDPNRVLDVILEVFECRPEHDDFFISLLESYMSMCEPQTLCHILGFKFKFYQEPNGETPSSLYRVAAVLLQFNLIDLDDLYVHLLPADNCIMDEHKREIAEAKQIVRKLTMVVLSSEKMDDREKEKEKEEEKVEKPPDNQKLGLLEALLKIGDWQHAQNIMDQMPPYYAASHKLIALAICKLIHITIEPLYRRVGVPKGAKGSPVNALQNKRAPKQAESFEDLRRDVFNMFCYLGPHLSHDPILFAKVVRIGKSFMKEFQSDGSKQEDKEKTEVILSCLLSITDQVLLPSLSLMDCNACMSEELWGMFKTFPYQHRYRLYGQWKNETYNSHPLLVKVKAQTIDRAKYIMKRLTKENVKPSGRQIGKLSHSNPTILFDYILSQIQKYDNLITPVVDSLKYLTSLNYDVLAYCIIEALANPEKERMKHDDTTISSWLQSLASFCGAVFRKYPIDLAGLLQYVANQLKAGKSFDLLILKEVVQKMAGIEITEEMTMEQLEAMTGGEQLKAEGGYFGQIRNTKKSSQRLKDALLDHDLALPLCLLMAQQRNGVIFQEGGEKHLKLVGKLYDQCHDTLVQFGGFLASNLSTEDYIKRVPSIDVLCNEFHTPHDAAFFLSRPMYAHHISSKYDELKKSEKGSKQQHKVHKYITSCEMVMAPVHEAVVSLHVAKVWDDISPQFYATFWSLTMYDLAVPHTSYEREVNKLKVQMKAIDDNQEMPPNKKKKEKERCTALQDKLLEEEKKQMEHVQRVLQRLKLEKDNWLLAKSTKNETITKFLQLCIFPRCIFSAIDAVYCARFVELVHQQKTPNFSTLLCYDRVFSDIIYTVASCTENEASRYGRFLCCMLETVTRWHSDRATYEKECGNYPGFLTILRATGFDGGNKADQLDYENFRHVVHKWHYKLTKASVHCLETGEYTHIRNILIVLTKILPWYPKVLNLGQALERRVHKICQEEKEKRPDLYALAMGYSGQLKSRKSYMIPENEFHHKDPPPRNAVASVQNGPGGGPSSSSIGSTSKSDESSTEETDKSRERSQCGVKAVNKASSTTPKGNSSNGNSGSNSSSIFEVKNDKEKGKEKEKEKKEKTPATTPEARVLGKDGKEKPKEERPNKDEKARETKERTPKSDKEKEKFKKEEKVKDEKFKTTVPNAESKSSQEREREKEPSRERDIAKEMKSKENVKGGEKTPVSGSLKSPVPRSDIPEPEREQKRRKIDTHPSPSHSSTVKVSILYINHTPPPLSKSKEREMDKKDLDKSRERSREREKKDEKDRKERKRDHSNNDREVPPDLTKRRKEENGTMGVSKHKSESPCESPYPNEKDKEKNKSKSSGKEKGSDSFKSEKMDKISSGGKKESRHDKEKIEKKEKRDSSGGKEEKKQYPFHLDVFSQYNGKL</sequence>
<reference evidence="13" key="1">
    <citation type="submission" date="2025-08" db="UniProtKB">
        <authorList>
            <consortium name="Ensembl"/>
        </authorList>
    </citation>
    <scope>IDENTIFICATION</scope>
</reference>
<evidence type="ECO:0000256" key="1">
    <source>
        <dbReference type="ARBA" id="ARBA00004123"/>
    </source>
</evidence>
<dbReference type="GO" id="GO:0010793">
    <property type="term" value="P:regulation of mRNA export from nucleus"/>
    <property type="evidence" value="ECO:0007669"/>
    <property type="project" value="Ensembl"/>
</dbReference>
<dbReference type="Pfam" id="PF11262">
    <property type="entry name" value="Tho2"/>
    <property type="match status" value="1"/>
</dbReference>
<feature type="region of interest" description="Disordered" evidence="8">
    <location>
        <begin position="327"/>
        <end position="347"/>
    </location>
</feature>
<reference evidence="13" key="2">
    <citation type="submission" date="2025-09" db="UniProtKB">
        <authorList>
            <consortium name="Ensembl"/>
        </authorList>
    </citation>
    <scope>IDENTIFICATION</scope>
</reference>
<feature type="compositionally biased region" description="Basic and acidic residues" evidence="8">
    <location>
        <begin position="1522"/>
        <end position="1583"/>
    </location>
</feature>
<proteinExistence type="inferred from homology"/>
<feature type="compositionally biased region" description="Low complexity" evidence="8">
    <location>
        <begin position="1257"/>
        <end position="1270"/>
    </location>
</feature>
<dbReference type="GeneTree" id="ENSGT00710000106792"/>
<accession>A0A2K6S519</accession>
<dbReference type="GO" id="GO:0000445">
    <property type="term" value="C:THO complex part of transcription export complex"/>
    <property type="evidence" value="ECO:0007669"/>
    <property type="project" value="Ensembl"/>
</dbReference>
<feature type="compositionally biased region" description="Basic and acidic residues" evidence="8">
    <location>
        <begin position="1274"/>
        <end position="1292"/>
    </location>
</feature>
<dbReference type="Pfam" id="PF11732">
    <property type="entry name" value="Thoc2"/>
    <property type="match status" value="1"/>
</dbReference>
<dbReference type="GO" id="GO:0006397">
    <property type="term" value="P:mRNA processing"/>
    <property type="evidence" value="ECO:0007669"/>
    <property type="project" value="InterPro"/>
</dbReference>
<evidence type="ECO:0000256" key="7">
    <source>
        <dbReference type="SAM" id="Coils"/>
    </source>
</evidence>
<evidence type="ECO:0000259" key="12">
    <source>
        <dbReference type="Pfam" id="PF16134"/>
    </source>
</evidence>
<comment type="subcellular location">
    <subcellularLocation>
        <location evidence="1">Nucleus</location>
    </subcellularLocation>
</comment>
<keyword evidence="5" id="KW-0539">Nucleus</keyword>
<evidence type="ECO:0000256" key="5">
    <source>
        <dbReference type="ARBA" id="ARBA00023242"/>
    </source>
</evidence>